<dbReference type="EMBL" id="JAPCWZ010000007">
    <property type="protein sequence ID" value="KAK8857212.1"/>
    <property type="molecule type" value="Genomic_DNA"/>
</dbReference>
<evidence type="ECO:0000313" key="9">
    <source>
        <dbReference type="EMBL" id="KAK8857212.1"/>
    </source>
</evidence>
<name>A0ABR2I493_9PEZI</name>
<dbReference type="PANTHER" id="PTHR33048">
    <property type="entry name" value="PTH11-LIKE INTEGRAL MEMBRANE PROTEIN (AFU_ORTHOLOGUE AFUA_5G11245)"/>
    <property type="match status" value="1"/>
</dbReference>
<protein>
    <submittedName>
        <fullName evidence="9">Satratoxin biosynthesis SC1 cluster protein 4</fullName>
    </submittedName>
</protein>
<feature type="transmembrane region" description="Helical" evidence="7">
    <location>
        <begin position="147"/>
        <end position="168"/>
    </location>
</feature>
<comment type="similarity">
    <text evidence="5">Belongs to the SAT4 family.</text>
</comment>
<evidence type="ECO:0000256" key="5">
    <source>
        <dbReference type="ARBA" id="ARBA00038359"/>
    </source>
</evidence>
<feature type="transmembrane region" description="Helical" evidence="7">
    <location>
        <begin position="67"/>
        <end position="85"/>
    </location>
</feature>
<sequence length="364" mass="39825">MASLSFVPSLPTNPEAFLPPKDAASAGASRAPLVRGVAIFCMLILTVITSLRLYTRRFIQSRIGLDDYLAVVAWLTVMAVGALYITHTKYGLGGHIWEPMGPEDLMISLQLVFAEGLLYNISLMAIKIALVSQYFRLISGTKYRIPCLVLAALLIIWCLGMISIVIFGCYPVQSAWDFTIADRDCTTASHGIVIGIGNIVTDFILILLPVPIIWKLKITTGQKLVIICIFSIGSFACVVSILRLTFLQITDDFSYSAAIIDCWTIGELSAACSCPSLMVLQPLLKKLGIYLSTFRRSSYRRSDAPGETTPFSRKTGFGPLSRKTGSQPDMPENMHGSEVELCSLESATKRDGRHAVGLAVRSRT</sequence>
<evidence type="ECO:0000256" key="1">
    <source>
        <dbReference type="ARBA" id="ARBA00004141"/>
    </source>
</evidence>
<feature type="region of interest" description="Disordered" evidence="6">
    <location>
        <begin position="300"/>
        <end position="335"/>
    </location>
</feature>
<evidence type="ECO:0000256" key="4">
    <source>
        <dbReference type="ARBA" id="ARBA00023136"/>
    </source>
</evidence>
<evidence type="ECO:0000256" key="2">
    <source>
        <dbReference type="ARBA" id="ARBA00022692"/>
    </source>
</evidence>
<organism evidence="9 10">
    <name type="scientific">Apiospora arundinis</name>
    <dbReference type="NCBI Taxonomy" id="335852"/>
    <lineage>
        <taxon>Eukaryota</taxon>
        <taxon>Fungi</taxon>
        <taxon>Dikarya</taxon>
        <taxon>Ascomycota</taxon>
        <taxon>Pezizomycotina</taxon>
        <taxon>Sordariomycetes</taxon>
        <taxon>Xylariomycetidae</taxon>
        <taxon>Amphisphaeriales</taxon>
        <taxon>Apiosporaceae</taxon>
        <taxon>Apiospora</taxon>
    </lineage>
</organism>
<feature type="domain" description="Rhodopsin" evidence="8">
    <location>
        <begin position="51"/>
        <end position="286"/>
    </location>
</feature>
<dbReference type="InterPro" id="IPR049326">
    <property type="entry name" value="Rhodopsin_dom_fungi"/>
</dbReference>
<evidence type="ECO:0000259" key="8">
    <source>
        <dbReference type="Pfam" id="PF20684"/>
    </source>
</evidence>
<reference evidence="9 10" key="1">
    <citation type="journal article" date="2024" name="IMA Fungus">
        <title>Apiospora arundinis, a panoply of carbohydrate-active enzymes and secondary metabolites.</title>
        <authorList>
            <person name="Sorensen T."/>
            <person name="Petersen C."/>
            <person name="Muurmann A.T."/>
            <person name="Christiansen J.V."/>
            <person name="Brundto M.L."/>
            <person name="Overgaard C.K."/>
            <person name="Boysen A.T."/>
            <person name="Wollenberg R.D."/>
            <person name="Larsen T.O."/>
            <person name="Sorensen J.L."/>
            <person name="Nielsen K.L."/>
            <person name="Sondergaard T.E."/>
        </authorList>
    </citation>
    <scope>NUCLEOTIDE SEQUENCE [LARGE SCALE GENOMIC DNA]</scope>
    <source>
        <strain evidence="9 10">AAU 773</strain>
    </source>
</reference>
<feature type="transmembrane region" description="Helical" evidence="7">
    <location>
        <begin position="105"/>
        <end position="126"/>
    </location>
</feature>
<keyword evidence="10" id="KW-1185">Reference proteome</keyword>
<evidence type="ECO:0000256" key="3">
    <source>
        <dbReference type="ARBA" id="ARBA00022989"/>
    </source>
</evidence>
<feature type="transmembrane region" description="Helical" evidence="7">
    <location>
        <begin position="188"/>
        <end position="212"/>
    </location>
</feature>
<dbReference type="Pfam" id="PF20684">
    <property type="entry name" value="Fung_rhodopsin"/>
    <property type="match status" value="1"/>
</dbReference>
<keyword evidence="3 7" id="KW-1133">Transmembrane helix</keyword>
<dbReference type="InterPro" id="IPR052337">
    <property type="entry name" value="SAT4-like"/>
</dbReference>
<accession>A0ABR2I493</accession>
<keyword evidence="4 7" id="KW-0472">Membrane</keyword>
<evidence type="ECO:0000313" key="10">
    <source>
        <dbReference type="Proteomes" id="UP001390339"/>
    </source>
</evidence>
<feature type="transmembrane region" description="Helical" evidence="7">
    <location>
        <begin position="33"/>
        <end position="55"/>
    </location>
</feature>
<evidence type="ECO:0000256" key="7">
    <source>
        <dbReference type="SAM" id="Phobius"/>
    </source>
</evidence>
<gene>
    <name evidence="9" type="ORF">PGQ11_013124</name>
</gene>
<evidence type="ECO:0000256" key="6">
    <source>
        <dbReference type="SAM" id="MobiDB-lite"/>
    </source>
</evidence>
<dbReference type="Proteomes" id="UP001390339">
    <property type="component" value="Unassembled WGS sequence"/>
</dbReference>
<feature type="transmembrane region" description="Helical" evidence="7">
    <location>
        <begin position="224"/>
        <end position="246"/>
    </location>
</feature>
<dbReference type="PANTHER" id="PTHR33048:SF47">
    <property type="entry name" value="INTEGRAL MEMBRANE PROTEIN-RELATED"/>
    <property type="match status" value="1"/>
</dbReference>
<comment type="subcellular location">
    <subcellularLocation>
        <location evidence="1">Membrane</location>
        <topology evidence="1">Multi-pass membrane protein</topology>
    </subcellularLocation>
</comment>
<proteinExistence type="inferred from homology"/>
<keyword evidence="2 7" id="KW-0812">Transmembrane</keyword>
<comment type="caution">
    <text evidence="9">The sequence shown here is derived from an EMBL/GenBank/DDBJ whole genome shotgun (WGS) entry which is preliminary data.</text>
</comment>